<gene>
    <name evidence="2" type="primary">Cni-ZK993.5</name>
    <name evidence="2" type="synonym">Cnig_chr_IV.g14285</name>
    <name evidence="2" type="ORF">B9Z55_014285</name>
</gene>
<dbReference type="EMBL" id="PDUG01000004">
    <property type="protein sequence ID" value="PIC34711.1"/>
    <property type="molecule type" value="Genomic_DNA"/>
</dbReference>
<evidence type="ECO:0000256" key="1">
    <source>
        <dbReference type="SAM" id="Coils"/>
    </source>
</evidence>
<reference evidence="3" key="1">
    <citation type="submission" date="2017-10" db="EMBL/GenBank/DDBJ databases">
        <title>Rapid genome shrinkage in a self-fertile nematode reveals novel sperm competition proteins.</title>
        <authorList>
            <person name="Yin D."/>
            <person name="Schwarz E.M."/>
            <person name="Thomas C.G."/>
            <person name="Felde R.L."/>
            <person name="Korf I.F."/>
            <person name="Cutter A.D."/>
            <person name="Schartner C.M."/>
            <person name="Ralston E.J."/>
            <person name="Meyer B.J."/>
            <person name="Haag E.S."/>
        </authorList>
    </citation>
    <scope>NUCLEOTIDE SEQUENCE [LARGE SCALE GENOMIC DNA]</scope>
    <source>
        <strain evidence="3">JU1422</strain>
    </source>
</reference>
<dbReference type="OrthoDB" id="5874554at2759"/>
<accession>A0A2G5U5U0</accession>
<evidence type="ECO:0000313" key="2">
    <source>
        <dbReference type="EMBL" id="PIC34711.1"/>
    </source>
</evidence>
<organism evidence="2 3">
    <name type="scientific">Caenorhabditis nigoni</name>
    <dbReference type="NCBI Taxonomy" id="1611254"/>
    <lineage>
        <taxon>Eukaryota</taxon>
        <taxon>Metazoa</taxon>
        <taxon>Ecdysozoa</taxon>
        <taxon>Nematoda</taxon>
        <taxon>Chromadorea</taxon>
        <taxon>Rhabditida</taxon>
        <taxon>Rhabditina</taxon>
        <taxon>Rhabditomorpha</taxon>
        <taxon>Rhabditoidea</taxon>
        <taxon>Rhabditidae</taxon>
        <taxon>Peloderinae</taxon>
        <taxon>Caenorhabditis</taxon>
    </lineage>
</organism>
<keyword evidence="3" id="KW-1185">Reference proteome</keyword>
<dbReference type="AlphaFoldDB" id="A0A2G5U5U0"/>
<sequence length="425" mass="49864">MNDSSDCPICGQENAFFGPLVDDSTLEKAEILTEKMNEESFKTMVNEKVKKLCARFCMLCAENSGIKMRKCSTTDGEKWIIQYFSKENLFSDSLVPYADCASEEHEGHTALLISEISNLENVLGNEYLLKNFERTDGLQTIYDGQVSDYRKYMEIYEAFTTGYTGFGDIEGLSDELKQLFEESRQRVRQLVENVIKLKQRELQIEQDNLQMSIDHFVETSDTEEFEKEHARKISMNILNNFLEITSEFQFSQKDLDEIDRKVTQRMEELEESYKKGLFLEIETDSKFYKYQALMQELGDIDRLMTSFQTDSEDELDIKINDELEKLQKIEEAMKETKKAKESMDPKEFINQMDQFRKFSKFLHMELFEMVSEKNTSLIQILEAHERYNYAHLMHLKNFAVTPEEDSDDAAFSIFIKDFESIKSHF</sequence>
<keyword evidence="1" id="KW-0175">Coiled coil</keyword>
<name>A0A2G5U5U0_9PELO</name>
<feature type="coiled-coil region" evidence="1">
    <location>
        <begin position="312"/>
        <end position="339"/>
    </location>
</feature>
<proteinExistence type="predicted"/>
<comment type="caution">
    <text evidence="2">The sequence shown here is derived from an EMBL/GenBank/DDBJ whole genome shotgun (WGS) entry which is preliminary data.</text>
</comment>
<protein>
    <submittedName>
        <fullName evidence="2">Uncharacterized protein</fullName>
    </submittedName>
</protein>
<evidence type="ECO:0000313" key="3">
    <source>
        <dbReference type="Proteomes" id="UP000230233"/>
    </source>
</evidence>
<feature type="coiled-coil region" evidence="1">
    <location>
        <begin position="173"/>
        <end position="200"/>
    </location>
</feature>
<dbReference type="Proteomes" id="UP000230233">
    <property type="component" value="Chromosome IV"/>
</dbReference>